<feature type="compositionally biased region" description="Polar residues" evidence="1">
    <location>
        <begin position="49"/>
        <end position="63"/>
    </location>
</feature>
<dbReference type="AlphaFoldDB" id="A0AAP0EDE8"/>
<feature type="compositionally biased region" description="Polar residues" evidence="1">
    <location>
        <begin position="1"/>
        <end position="11"/>
    </location>
</feature>
<dbReference type="EMBL" id="JBBNAG010000012">
    <property type="protein sequence ID" value="KAK9089497.1"/>
    <property type="molecule type" value="Genomic_DNA"/>
</dbReference>
<sequence>MDQESTTTSGVDGSVAVAQRSGARAGGSREATRPALRGGGWQCNGEANGASSHESTESGSQRSAVAISAAVADETEEDDLGHDCGARLDGRRRWGRFRRRQRAVSGGRQRRWWRRRQRRSGERPARVVGRRMRLIRRNRDDAMEVSFIVVHAFVMIAIVEIVIDRVGPMASESQFLFICDMSSYPDAADISQLSALIGGDLEEQQWLLRRRGRHVVDILDQWKAAKWRAAGMDETRTRRASIWETWYGSRGRIGGCDAK</sequence>
<name>A0AAP0EDE8_9MAGN</name>
<keyword evidence="2" id="KW-0812">Transmembrane</keyword>
<reference evidence="3 4" key="1">
    <citation type="submission" date="2024-01" db="EMBL/GenBank/DDBJ databases">
        <title>Genome assemblies of Stephania.</title>
        <authorList>
            <person name="Yang L."/>
        </authorList>
    </citation>
    <scope>NUCLEOTIDE SEQUENCE [LARGE SCALE GENOMIC DNA]</scope>
    <source>
        <strain evidence="3">JXDWG</strain>
        <tissue evidence="3">Leaf</tissue>
    </source>
</reference>
<dbReference type="Proteomes" id="UP001419268">
    <property type="component" value="Unassembled WGS sequence"/>
</dbReference>
<comment type="caution">
    <text evidence="3">The sequence shown here is derived from an EMBL/GenBank/DDBJ whole genome shotgun (WGS) entry which is preliminary data.</text>
</comment>
<keyword evidence="4" id="KW-1185">Reference proteome</keyword>
<feature type="region of interest" description="Disordered" evidence="1">
    <location>
        <begin position="1"/>
        <end position="67"/>
    </location>
</feature>
<proteinExistence type="predicted"/>
<gene>
    <name evidence="3" type="ORF">Scep_028579</name>
</gene>
<evidence type="ECO:0000256" key="1">
    <source>
        <dbReference type="SAM" id="MobiDB-lite"/>
    </source>
</evidence>
<evidence type="ECO:0000313" key="4">
    <source>
        <dbReference type="Proteomes" id="UP001419268"/>
    </source>
</evidence>
<protein>
    <submittedName>
        <fullName evidence="3">Uncharacterized protein</fullName>
    </submittedName>
</protein>
<keyword evidence="2" id="KW-0472">Membrane</keyword>
<accession>A0AAP0EDE8</accession>
<evidence type="ECO:0000313" key="3">
    <source>
        <dbReference type="EMBL" id="KAK9089497.1"/>
    </source>
</evidence>
<organism evidence="3 4">
    <name type="scientific">Stephania cephalantha</name>
    <dbReference type="NCBI Taxonomy" id="152367"/>
    <lineage>
        <taxon>Eukaryota</taxon>
        <taxon>Viridiplantae</taxon>
        <taxon>Streptophyta</taxon>
        <taxon>Embryophyta</taxon>
        <taxon>Tracheophyta</taxon>
        <taxon>Spermatophyta</taxon>
        <taxon>Magnoliopsida</taxon>
        <taxon>Ranunculales</taxon>
        <taxon>Menispermaceae</taxon>
        <taxon>Menispermoideae</taxon>
        <taxon>Cissampelideae</taxon>
        <taxon>Stephania</taxon>
    </lineage>
</organism>
<keyword evidence="2" id="KW-1133">Transmembrane helix</keyword>
<evidence type="ECO:0000256" key="2">
    <source>
        <dbReference type="SAM" id="Phobius"/>
    </source>
</evidence>
<feature type="transmembrane region" description="Helical" evidence="2">
    <location>
        <begin position="142"/>
        <end position="163"/>
    </location>
</feature>